<protein>
    <submittedName>
        <fullName evidence="1">Uncharacterized protein</fullName>
    </submittedName>
</protein>
<reference evidence="1" key="1">
    <citation type="journal article" date="2021" name="Proc. Natl. Acad. Sci. U.S.A.">
        <title>A Catalog of Tens of Thousands of Viruses from Human Metagenomes Reveals Hidden Associations with Chronic Diseases.</title>
        <authorList>
            <person name="Tisza M.J."/>
            <person name="Buck C.B."/>
        </authorList>
    </citation>
    <scope>NUCLEOTIDE SEQUENCE</scope>
    <source>
        <strain evidence="1">Ct4Ap70</strain>
    </source>
</reference>
<dbReference type="EMBL" id="BK015274">
    <property type="protein sequence ID" value="DAD99069.1"/>
    <property type="molecule type" value="Genomic_DNA"/>
</dbReference>
<evidence type="ECO:0000313" key="1">
    <source>
        <dbReference type="EMBL" id="DAD99069.1"/>
    </source>
</evidence>
<proteinExistence type="predicted"/>
<accession>A0A8S5NW84</accession>
<name>A0A8S5NW84_9CAUD</name>
<organism evidence="1">
    <name type="scientific">Siphoviridae sp. ct4Ap70</name>
    <dbReference type="NCBI Taxonomy" id="2825328"/>
    <lineage>
        <taxon>Viruses</taxon>
        <taxon>Duplodnaviria</taxon>
        <taxon>Heunggongvirae</taxon>
        <taxon>Uroviricota</taxon>
        <taxon>Caudoviricetes</taxon>
    </lineage>
</organism>
<sequence>MNKQSDDKEYTKELTMKLITEHLSACEMGINFYCIRCFNINHCKRLALKKLAIELVYDIDQWILEQLNTEV</sequence>